<keyword evidence="7 8" id="KW-0472">Membrane</keyword>
<feature type="transmembrane region" description="Helical" evidence="8">
    <location>
        <begin position="221"/>
        <end position="244"/>
    </location>
</feature>
<sequence>MIKKEALKNLLTPIYLKQPFQLKNFYLWLTLSLFLILRLIWSAYFPMANDEVYYWDWSRHIQLSYIDAPPFVSWISYLGGLLFQGSFGARFFLPFLHLFSSIFILLSSKTIAEINQKNFTNENALCALILFQLAPVFNLEGIILLPDASLLFAISGALYFILKAFLISNKNQTSLSIKYGFFFGIFLGIAALSKYHALPIAVGFFLASLILRGVRNSFHDFSFWFVTAIAAVVVSSPVFIWNYLNNYASFHFQSQHGFSGFSFHYKPFLKYIFGTIFYLLPWFFIPLFYFSIKGILKKSYYKSINLLTTIPFLILFTIILSSALGKQALPHWTMPGFLLLIPSFVLIWNPLTGKNRSTWIRLFKVTLFLSVVIPSILCFPKFNLLLIKGYTFVKGNADDLFQAYAWIDLQKQLLNQENIEIKSAPYYETIESQNCTNQYQIASLKWYWAAQLAFHFENKPRVYNFDFVNTSFYSWRDKLYDLANCKFIIIGSRDHYNKNDILKIMNIEETKEFNISPYNGENIIFIRGTMKDKFTLKEIYDNKIKEVKY</sequence>
<dbReference type="PANTHER" id="PTHR33908:SF11">
    <property type="entry name" value="MEMBRANE PROTEIN"/>
    <property type="match status" value="1"/>
</dbReference>
<evidence type="ECO:0000256" key="8">
    <source>
        <dbReference type="SAM" id="Phobius"/>
    </source>
</evidence>
<dbReference type="InterPro" id="IPR050297">
    <property type="entry name" value="LipidA_mod_glycosyltrf_83"/>
</dbReference>
<keyword evidence="6 8" id="KW-1133">Transmembrane helix</keyword>
<name>A0A6N6VZC6_9BACT</name>
<feature type="transmembrane region" description="Helical" evidence="8">
    <location>
        <begin position="150"/>
        <end position="168"/>
    </location>
</feature>
<evidence type="ECO:0000256" key="4">
    <source>
        <dbReference type="ARBA" id="ARBA00022679"/>
    </source>
</evidence>
<evidence type="ECO:0000256" key="1">
    <source>
        <dbReference type="ARBA" id="ARBA00004651"/>
    </source>
</evidence>
<evidence type="ECO:0000256" key="2">
    <source>
        <dbReference type="ARBA" id="ARBA00022475"/>
    </source>
</evidence>
<evidence type="ECO:0000256" key="6">
    <source>
        <dbReference type="ARBA" id="ARBA00022989"/>
    </source>
</evidence>
<organism evidence="10 11">
    <name type="scientific">Silvanigrella paludirubra</name>
    <dbReference type="NCBI Taxonomy" id="2499159"/>
    <lineage>
        <taxon>Bacteria</taxon>
        <taxon>Pseudomonadati</taxon>
        <taxon>Bdellovibrionota</taxon>
        <taxon>Oligoflexia</taxon>
        <taxon>Silvanigrellales</taxon>
        <taxon>Silvanigrellaceae</taxon>
        <taxon>Silvanigrella</taxon>
    </lineage>
</organism>
<dbReference type="AlphaFoldDB" id="A0A6N6VZC6"/>
<feature type="transmembrane region" description="Helical" evidence="8">
    <location>
        <begin position="25"/>
        <end position="45"/>
    </location>
</feature>
<keyword evidence="11" id="KW-1185">Reference proteome</keyword>
<gene>
    <name evidence="10" type="ORF">GCL60_01550</name>
</gene>
<protein>
    <recommendedName>
        <fullName evidence="9">Glycosyltransferase RgtA/B/C/D-like domain-containing protein</fullName>
    </recommendedName>
</protein>
<dbReference type="PANTHER" id="PTHR33908">
    <property type="entry name" value="MANNOSYLTRANSFERASE YKCB-RELATED"/>
    <property type="match status" value="1"/>
</dbReference>
<feature type="transmembrane region" description="Helical" evidence="8">
    <location>
        <begin position="271"/>
        <end position="292"/>
    </location>
</feature>
<keyword evidence="4" id="KW-0808">Transferase</keyword>
<comment type="subcellular location">
    <subcellularLocation>
        <location evidence="1">Cell membrane</location>
        <topology evidence="1">Multi-pass membrane protein</topology>
    </subcellularLocation>
</comment>
<evidence type="ECO:0000256" key="5">
    <source>
        <dbReference type="ARBA" id="ARBA00022692"/>
    </source>
</evidence>
<proteinExistence type="predicted"/>
<evidence type="ECO:0000313" key="10">
    <source>
        <dbReference type="EMBL" id="KAB8040632.1"/>
    </source>
</evidence>
<feature type="transmembrane region" description="Helical" evidence="8">
    <location>
        <begin position="198"/>
        <end position="214"/>
    </location>
</feature>
<keyword evidence="2" id="KW-1003">Cell membrane</keyword>
<dbReference type="RefSeq" id="WP_153418148.1">
    <property type="nucleotide sequence ID" value="NZ_WFLM01000001.1"/>
</dbReference>
<feature type="transmembrane region" description="Helical" evidence="8">
    <location>
        <begin position="304"/>
        <end position="325"/>
    </location>
</feature>
<feature type="domain" description="Glycosyltransferase RgtA/B/C/D-like" evidence="9">
    <location>
        <begin position="67"/>
        <end position="241"/>
    </location>
</feature>
<evidence type="ECO:0000259" key="9">
    <source>
        <dbReference type="Pfam" id="PF13231"/>
    </source>
</evidence>
<accession>A0A6N6VZC6</accession>
<evidence type="ECO:0000256" key="3">
    <source>
        <dbReference type="ARBA" id="ARBA00022676"/>
    </source>
</evidence>
<dbReference type="InterPro" id="IPR038731">
    <property type="entry name" value="RgtA/B/C-like"/>
</dbReference>
<feature type="transmembrane region" description="Helical" evidence="8">
    <location>
        <begin position="331"/>
        <end position="351"/>
    </location>
</feature>
<dbReference type="Proteomes" id="UP000437748">
    <property type="component" value="Unassembled WGS sequence"/>
</dbReference>
<dbReference type="GO" id="GO:0009103">
    <property type="term" value="P:lipopolysaccharide biosynthetic process"/>
    <property type="evidence" value="ECO:0007669"/>
    <property type="project" value="UniProtKB-ARBA"/>
</dbReference>
<feature type="transmembrane region" description="Helical" evidence="8">
    <location>
        <begin position="358"/>
        <end position="377"/>
    </location>
</feature>
<evidence type="ECO:0000256" key="7">
    <source>
        <dbReference type="ARBA" id="ARBA00023136"/>
    </source>
</evidence>
<dbReference type="EMBL" id="WFLM01000001">
    <property type="protein sequence ID" value="KAB8040632.1"/>
    <property type="molecule type" value="Genomic_DNA"/>
</dbReference>
<keyword evidence="5 8" id="KW-0812">Transmembrane</keyword>
<feature type="transmembrane region" description="Helical" evidence="8">
    <location>
        <begin position="91"/>
        <end position="112"/>
    </location>
</feature>
<feature type="transmembrane region" description="Helical" evidence="8">
    <location>
        <begin position="124"/>
        <end position="144"/>
    </location>
</feature>
<dbReference type="GO" id="GO:0016763">
    <property type="term" value="F:pentosyltransferase activity"/>
    <property type="evidence" value="ECO:0007669"/>
    <property type="project" value="TreeGrafter"/>
</dbReference>
<feature type="transmembrane region" description="Helical" evidence="8">
    <location>
        <begin position="175"/>
        <end position="192"/>
    </location>
</feature>
<keyword evidence="3" id="KW-0328">Glycosyltransferase</keyword>
<evidence type="ECO:0000313" key="11">
    <source>
        <dbReference type="Proteomes" id="UP000437748"/>
    </source>
</evidence>
<dbReference type="OrthoDB" id="5293184at2"/>
<comment type="caution">
    <text evidence="10">The sequence shown here is derived from an EMBL/GenBank/DDBJ whole genome shotgun (WGS) entry which is preliminary data.</text>
</comment>
<dbReference type="GO" id="GO:0005886">
    <property type="term" value="C:plasma membrane"/>
    <property type="evidence" value="ECO:0007669"/>
    <property type="project" value="UniProtKB-SubCell"/>
</dbReference>
<dbReference type="Pfam" id="PF13231">
    <property type="entry name" value="PMT_2"/>
    <property type="match status" value="1"/>
</dbReference>
<reference evidence="10 11" key="1">
    <citation type="submission" date="2019-10" db="EMBL/GenBank/DDBJ databases">
        <title>New species of Slilvanegrellaceae.</title>
        <authorList>
            <person name="Pitt A."/>
            <person name="Hahn M.W."/>
        </authorList>
    </citation>
    <scope>NUCLEOTIDE SEQUENCE [LARGE SCALE GENOMIC DNA]</scope>
    <source>
        <strain evidence="10 11">SP-Ram-0.45-NSY-1</strain>
    </source>
</reference>